<dbReference type="PANTHER" id="PTHR30163">
    <property type="entry name" value="MEMBRANE-BOUND LYTIC MUREIN TRANSGLYCOSYLASE B"/>
    <property type="match status" value="1"/>
</dbReference>
<evidence type="ECO:0000256" key="1">
    <source>
        <dbReference type="PIRSR" id="PIRSR611757-1"/>
    </source>
</evidence>
<dbReference type="Gene3D" id="1.10.530.10">
    <property type="match status" value="1"/>
</dbReference>
<feature type="chain" id="PRO_5011749412" evidence="2">
    <location>
        <begin position="19"/>
        <end position="333"/>
    </location>
</feature>
<dbReference type="InterPro" id="IPR043426">
    <property type="entry name" value="MltB-like"/>
</dbReference>
<evidence type="ECO:0000256" key="2">
    <source>
        <dbReference type="SAM" id="SignalP"/>
    </source>
</evidence>
<evidence type="ECO:0000313" key="5">
    <source>
        <dbReference type="Proteomes" id="UP000199233"/>
    </source>
</evidence>
<dbReference type="InterPro" id="IPR011757">
    <property type="entry name" value="Lytic_transglycosylase_MltB"/>
</dbReference>
<proteinExistence type="predicted"/>
<feature type="signal peptide" evidence="2">
    <location>
        <begin position="1"/>
        <end position="18"/>
    </location>
</feature>
<dbReference type="FunFam" id="1.10.8.350:FF:000001">
    <property type="entry name" value="Lytic murein transglycosylase B"/>
    <property type="match status" value="1"/>
</dbReference>
<dbReference type="InterPro" id="IPR031304">
    <property type="entry name" value="SLT_2"/>
</dbReference>
<dbReference type="SUPFAM" id="SSF53955">
    <property type="entry name" value="Lysozyme-like"/>
    <property type="match status" value="1"/>
</dbReference>
<dbReference type="InterPro" id="IPR023346">
    <property type="entry name" value="Lysozyme-like_dom_sf"/>
</dbReference>
<dbReference type="STRING" id="489703.SAMN04488038_102267"/>
<feature type="active site" evidence="1">
    <location>
        <position position="121"/>
    </location>
</feature>
<dbReference type="CDD" id="cd13399">
    <property type="entry name" value="Slt35-like"/>
    <property type="match status" value="1"/>
</dbReference>
<dbReference type="AlphaFoldDB" id="A0A1H9BXF2"/>
<accession>A0A1H9BXF2</accession>
<dbReference type="OrthoDB" id="9772911at2"/>
<dbReference type="NCBIfam" id="TIGR02282">
    <property type="entry name" value="MltB"/>
    <property type="match status" value="1"/>
</dbReference>
<dbReference type="EMBL" id="FOFS01000002">
    <property type="protein sequence ID" value="SEP93610.1"/>
    <property type="molecule type" value="Genomic_DNA"/>
</dbReference>
<keyword evidence="5" id="KW-1185">Reference proteome</keyword>
<protein>
    <submittedName>
        <fullName evidence="4">Membrane-bound lytic murein transglycosylase B</fullName>
    </submittedName>
</protein>
<dbReference type="GO" id="GO:0008933">
    <property type="term" value="F:peptidoglycan lytic transglycosylase activity"/>
    <property type="evidence" value="ECO:0007669"/>
    <property type="project" value="TreeGrafter"/>
</dbReference>
<evidence type="ECO:0000313" key="4">
    <source>
        <dbReference type="EMBL" id="SEP93610.1"/>
    </source>
</evidence>
<gene>
    <name evidence="4" type="ORF">SAMN04488038_102267</name>
</gene>
<sequence>MRPLLPLLLLLLPLAAVADYSTHPRAAELLQRLQDDYGFSQADLPPVINALRSAQQLPQLIEQEQKAPEKTETWTQYSRRIDEARVRDGVTLLREQQDTLARAEFEYGVPAAVIAAILGVETRYGRVTGKVRVLDALATQGFDHPTRSKFFFGELAEFFALCRERALDPCELKGSYAGAMGDAQFMPSNYRRLALDFDGDGHRDLWSLPDAIGSVANYFTHYSPDWRWRRGEPLIVPARLKAATLPAQLRVNSREAFYRVDELQAAGLLAEVALPQQLAVGVIELPLDGDGREYYLALPNFYVVMTYNPRIFYAMAVAQLAQKISAAYAAATP</sequence>
<feature type="domain" description="Transglycosylase SLT" evidence="3">
    <location>
        <begin position="27"/>
        <end position="322"/>
    </location>
</feature>
<dbReference type="Gene3D" id="1.10.8.350">
    <property type="entry name" value="Bacterial muramidase"/>
    <property type="match status" value="1"/>
</dbReference>
<dbReference type="Proteomes" id="UP000199233">
    <property type="component" value="Unassembled WGS sequence"/>
</dbReference>
<dbReference type="PANTHER" id="PTHR30163:SF9">
    <property type="entry name" value="MEMBRANE-BOUND LYTIC MUREIN TRANSGLYCOSYLASE B"/>
    <property type="match status" value="1"/>
</dbReference>
<organism evidence="4 5">
    <name type="scientific">Solimonas aquatica</name>
    <dbReference type="NCBI Taxonomy" id="489703"/>
    <lineage>
        <taxon>Bacteria</taxon>
        <taxon>Pseudomonadati</taxon>
        <taxon>Pseudomonadota</taxon>
        <taxon>Gammaproteobacteria</taxon>
        <taxon>Nevskiales</taxon>
        <taxon>Nevskiaceae</taxon>
        <taxon>Solimonas</taxon>
    </lineage>
</organism>
<evidence type="ECO:0000259" key="3">
    <source>
        <dbReference type="Pfam" id="PF13406"/>
    </source>
</evidence>
<keyword evidence="2" id="KW-0732">Signal</keyword>
<name>A0A1H9BXF2_9GAMM</name>
<reference evidence="4 5" key="1">
    <citation type="submission" date="2016-10" db="EMBL/GenBank/DDBJ databases">
        <authorList>
            <person name="de Groot N.N."/>
        </authorList>
    </citation>
    <scope>NUCLEOTIDE SEQUENCE [LARGE SCALE GENOMIC DNA]</scope>
    <source>
        <strain evidence="4 5">DSM 25927</strain>
    </source>
</reference>
<dbReference type="Pfam" id="PF13406">
    <property type="entry name" value="SLT_2"/>
    <property type="match status" value="1"/>
</dbReference>
<dbReference type="GO" id="GO:0009253">
    <property type="term" value="P:peptidoglycan catabolic process"/>
    <property type="evidence" value="ECO:0007669"/>
    <property type="project" value="TreeGrafter"/>
</dbReference>
<dbReference type="RefSeq" id="WP_093282337.1">
    <property type="nucleotide sequence ID" value="NZ_FOFS01000002.1"/>
</dbReference>